<feature type="domain" description="PPC" evidence="1">
    <location>
        <begin position="3"/>
        <end position="138"/>
    </location>
</feature>
<dbReference type="Pfam" id="PF03479">
    <property type="entry name" value="PCC"/>
    <property type="match status" value="1"/>
</dbReference>
<dbReference type="PANTHER" id="PTHR34988:SF1">
    <property type="entry name" value="DNA-BINDING PROTEIN"/>
    <property type="match status" value="1"/>
</dbReference>
<protein>
    <submittedName>
        <fullName evidence="2">DNA-binding protein</fullName>
    </submittedName>
</protein>
<dbReference type="InterPro" id="IPR025707">
    <property type="entry name" value="DNA_bp_PD1"/>
</dbReference>
<sequence length="140" mass="15420">MEFKPGRAFLLRVPEGEDLLGFVKGFAEKNGITTAMVSGIGSLRNPVVGYYSEETRNYKKIELAGTFELLTLLGNISVKDGKPFAHLHVTLGNASGDVFGGHLIKGEVFVAELYIRELLGEPLVRKERGNNLSLWDEEPL</sequence>
<dbReference type="PANTHER" id="PTHR34988">
    <property type="entry name" value="PROTEIN, PUTATIVE-RELATED"/>
    <property type="match status" value="1"/>
</dbReference>
<dbReference type="EMBL" id="CP008887">
    <property type="protein sequence ID" value="AIU70680.1"/>
    <property type="molecule type" value="Genomic_DNA"/>
</dbReference>
<dbReference type="GO" id="GO:0003677">
    <property type="term" value="F:DNA binding"/>
    <property type="evidence" value="ECO:0007669"/>
    <property type="project" value="UniProtKB-KW"/>
</dbReference>
<dbReference type="AlphaFoldDB" id="A0A097QW28"/>
<evidence type="ECO:0000259" key="1">
    <source>
        <dbReference type="PROSITE" id="PS51742"/>
    </source>
</evidence>
<dbReference type="OrthoDB" id="371648at2157"/>
<dbReference type="HOGENOM" id="CLU_114051_2_3_2"/>
<dbReference type="GeneID" id="25153809"/>
<keyword evidence="2" id="KW-0238">DNA-binding</keyword>
<evidence type="ECO:0000313" key="3">
    <source>
        <dbReference type="Proteomes" id="UP000029980"/>
    </source>
</evidence>
<gene>
    <name evidence="2" type="ORF">TEU_10240</name>
</gene>
<dbReference type="STRING" id="1505907.TEU_10240"/>
<organism evidence="2 3">
    <name type="scientific">Thermococcus eurythermalis</name>
    <dbReference type="NCBI Taxonomy" id="1505907"/>
    <lineage>
        <taxon>Archaea</taxon>
        <taxon>Methanobacteriati</taxon>
        <taxon>Methanobacteriota</taxon>
        <taxon>Thermococci</taxon>
        <taxon>Thermococcales</taxon>
        <taxon>Thermococcaceae</taxon>
        <taxon>Thermococcus</taxon>
    </lineage>
</organism>
<evidence type="ECO:0000313" key="2">
    <source>
        <dbReference type="EMBL" id="AIU70680.1"/>
    </source>
</evidence>
<dbReference type="CDD" id="cd11378">
    <property type="entry name" value="DUF296"/>
    <property type="match status" value="1"/>
</dbReference>
<keyword evidence="3" id="KW-1185">Reference proteome</keyword>
<dbReference type="PROSITE" id="PS51742">
    <property type="entry name" value="PPC"/>
    <property type="match status" value="1"/>
</dbReference>
<dbReference type="KEGG" id="teu:TEU_10240"/>
<dbReference type="InterPro" id="IPR005175">
    <property type="entry name" value="PPC_dom"/>
</dbReference>
<reference evidence="2 3" key="1">
    <citation type="journal article" date="2015" name="Int. J. Syst. Evol. Microbiol.">
        <title>Thermococcus eurythermalis sp. nov., a conditional piezophilic hyperthermophilic archaeon with a wide temperature range isolated from an oil-immersed chimney in the Guaymas Basin.</title>
        <authorList>
            <person name="Zhao W."/>
            <person name="Zeng X."/>
            <person name="Xiao X."/>
        </authorList>
    </citation>
    <scope>NUCLEOTIDE SEQUENCE [LARGE SCALE GENOMIC DNA]</scope>
    <source>
        <strain evidence="2 3">A501</strain>
    </source>
</reference>
<dbReference type="SUPFAM" id="SSF117856">
    <property type="entry name" value="AF0104/ALDC/Ptd012-like"/>
    <property type="match status" value="1"/>
</dbReference>
<dbReference type="Gene3D" id="3.30.1330.80">
    <property type="entry name" value="Hypothetical protein, similar to alpha- acetolactate decarboxylase, domain 2"/>
    <property type="match status" value="1"/>
</dbReference>
<dbReference type="PIRSF" id="PIRSF016702">
    <property type="entry name" value="DNA_bp_PD1"/>
    <property type="match status" value="1"/>
</dbReference>
<dbReference type="Proteomes" id="UP000029980">
    <property type="component" value="Chromosome"/>
</dbReference>
<accession>A0A097QW28</accession>
<dbReference type="RefSeq" id="WP_050003646.1">
    <property type="nucleotide sequence ID" value="NZ_CP008887.1"/>
</dbReference>
<name>A0A097QW28_9EURY</name>
<proteinExistence type="predicted"/>